<dbReference type="RefSeq" id="WP_370563718.1">
    <property type="nucleotide sequence ID" value="NZ_JBFWIB010000004.1"/>
</dbReference>
<accession>A0ABV4HU70</accession>
<evidence type="ECO:0000259" key="1">
    <source>
        <dbReference type="Pfam" id="PF13524"/>
    </source>
</evidence>
<reference evidence="2 3" key="1">
    <citation type="submission" date="2024-07" db="EMBL/GenBank/DDBJ databases">
        <title>Luteimonas salilacus sp. nov., isolated from the shore soil of Salt Lake in Tibet of China.</title>
        <authorList>
            <person name="Zhang X."/>
            <person name="Li A."/>
        </authorList>
    </citation>
    <scope>NUCLEOTIDE SEQUENCE [LARGE SCALE GENOMIC DNA]</scope>
    <source>
        <strain evidence="2 3">B3-2-R+30</strain>
    </source>
</reference>
<keyword evidence="3" id="KW-1185">Reference proteome</keyword>
<comment type="caution">
    <text evidence="2">The sequence shown here is derived from an EMBL/GenBank/DDBJ whole genome shotgun (WGS) entry which is preliminary data.</text>
</comment>
<dbReference type="Proteomes" id="UP001566331">
    <property type="component" value="Unassembled WGS sequence"/>
</dbReference>
<proteinExistence type="predicted"/>
<dbReference type="Pfam" id="PF13524">
    <property type="entry name" value="Glyco_trans_1_2"/>
    <property type="match status" value="1"/>
</dbReference>
<dbReference type="EC" id="2.4.-.-" evidence="2"/>
<dbReference type="EMBL" id="JBFWIC010000028">
    <property type="protein sequence ID" value="MEZ0476153.1"/>
    <property type="molecule type" value="Genomic_DNA"/>
</dbReference>
<feature type="domain" description="Spore protein YkvP/CgeB glycosyl transferase-like" evidence="1">
    <location>
        <begin position="173"/>
        <end position="315"/>
    </location>
</feature>
<protein>
    <submittedName>
        <fullName evidence="2">Glycosyltransferase</fullName>
        <ecNumber evidence="2">2.4.-.-</ecNumber>
    </submittedName>
</protein>
<sequence>MNPSAQFDKAEGSLGGSDRKMRIAIKNPSPIGPNMKLWGDYHFGKSLQRALEDRGASVEQHYWPEWDKGRDADAVIVLRGKRRYFPKPGELSVLWVISHPAAISIDEIDAYTVVCPASETHLRALEGATNVPLSLMPQCTDTKLFSLPEKDVLDDIESRRGVIFVASCRSVRREMMQWAMNVGMRPELIGRSWQQFGLQDLVQREYVDNAELPALYRSYRLSLNDHWGDMQYFGIINNRVFDCLASGLPVLSDSFSELREVCGDGVMYASNEREYWDAMWRCKLRYREIIENARLCWERLKSTYTFDHRAGQIIDLLENPPARKGKATSGDHEDDERNAVYAKFVSDMFPRRKGRAKRVLHVFPSPQGARCLINCDRVNYLSAGIGLGPWEASLGVGVEQLRRQSFDVIVIDEHFMEKRIKGHELQLFVAGMHAARDTSGVICLIQEQGTDRWRDWVASLKLQGLVEISRKRGYAVYGIPDEYVPTDAGKERK</sequence>
<name>A0ABV4HU70_9GAMM</name>
<gene>
    <name evidence="2" type="ORF">AB6713_16255</name>
</gene>
<evidence type="ECO:0000313" key="2">
    <source>
        <dbReference type="EMBL" id="MEZ0476153.1"/>
    </source>
</evidence>
<evidence type="ECO:0000313" key="3">
    <source>
        <dbReference type="Proteomes" id="UP001566331"/>
    </source>
</evidence>
<organism evidence="2 3">
    <name type="scientific">Luteimonas salinilitoris</name>
    <dbReference type="NCBI Taxonomy" id="3237697"/>
    <lineage>
        <taxon>Bacteria</taxon>
        <taxon>Pseudomonadati</taxon>
        <taxon>Pseudomonadota</taxon>
        <taxon>Gammaproteobacteria</taxon>
        <taxon>Lysobacterales</taxon>
        <taxon>Lysobacteraceae</taxon>
        <taxon>Luteimonas</taxon>
    </lineage>
</organism>
<dbReference type="SUPFAM" id="SSF53756">
    <property type="entry name" value="UDP-Glycosyltransferase/glycogen phosphorylase"/>
    <property type="match status" value="1"/>
</dbReference>
<keyword evidence="2" id="KW-0808">Transferase</keyword>
<dbReference type="GO" id="GO:0016757">
    <property type="term" value="F:glycosyltransferase activity"/>
    <property type="evidence" value="ECO:0007669"/>
    <property type="project" value="UniProtKB-KW"/>
</dbReference>
<dbReference type="InterPro" id="IPR055259">
    <property type="entry name" value="YkvP/CgeB_Glyco_trans-like"/>
</dbReference>
<keyword evidence="2" id="KW-0328">Glycosyltransferase</keyword>